<keyword evidence="10" id="KW-1185">Reference proteome</keyword>
<name>A0AA36G6N4_9BILA</name>
<dbReference type="InterPro" id="IPR001478">
    <property type="entry name" value="PDZ"/>
</dbReference>
<dbReference type="InterPro" id="IPR041428">
    <property type="entry name" value="PHsplit_syntrophin"/>
</dbReference>
<dbReference type="Gene3D" id="2.30.42.10">
    <property type="match status" value="1"/>
</dbReference>
<feature type="non-terminal residue" evidence="9">
    <location>
        <position position="781"/>
    </location>
</feature>
<reference evidence="9" key="1">
    <citation type="submission" date="2023-06" db="EMBL/GenBank/DDBJ databases">
        <authorList>
            <person name="Delattre M."/>
        </authorList>
    </citation>
    <scope>NUCLEOTIDE SEQUENCE</scope>
    <source>
        <strain evidence="9">AF72</strain>
    </source>
</reference>
<gene>
    <name evidence="9" type="ORF">MSPICULIGERA_LOCUS13025</name>
</gene>
<evidence type="ECO:0000256" key="6">
    <source>
        <dbReference type="ARBA" id="ARBA00023136"/>
    </source>
</evidence>
<keyword evidence="4" id="KW-0963">Cytoplasm</keyword>
<dbReference type="InterPro" id="IPR015482">
    <property type="entry name" value="Syntrophin"/>
</dbReference>
<dbReference type="InterPro" id="IPR011993">
    <property type="entry name" value="PH-like_dom_sf"/>
</dbReference>
<keyword evidence="5" id="KW-0677">Repeat</keyword>
<dbReference type="Pfam" id="PF00595">
    <property type="entry name" value="PDZ"/>
    <property type="match status" value="1"/>
</dbReference>
<dbReference type="InterPro" id="IPR036034">
    <property type="entry name" value="PDZ_sf"/>
</dbReference>
<dbReference type="InterPro" id="IPR055108">
    <property type="entry name" value="Syntrophin_4th"/>
</dbReference>
<evidence type="ECO:0000256" key="5">
    <source>
        <dbReference type="ARBA" id="ARBA00022737"/>
    </source>
</evidence>
<dbReference type="PANTHER" id="PTHR10554:SF1">
    <property type="entry name" value="FI16515P1"/>
    <property type="match status" value="1"/>
</dbReference>
<comment type="similarity">
    <text evidence="3">Belongs to the syntrophin family.</text>
</comment>
<dbReference type="SUPFAM" id="SSF50729">
    <property type="entry name" value="PH domain-like"/>
    <property type="match status" value="1"/>
</dbReference>
<evidence type="ECO:0000259" key="8">
    <source>
        <dbReference type="PROSITE" id="PS50106"/>
    </source>
</evidence>
<dbReference type="Proteomes" id="UP001177023">
    <property type="component" value="Unassembled WGS sequence"/>
</dbReference>
<proteinExistence type="inferred from homology"/>
<dbReference type="PROSITE" id="PS50106">
    <property type="entry name" value="PDZ"/>
    <property type="match status" value="1"/>
</dbReference>
<dbReference type="Pfam" id="PF18012">
    <property type="entry name" value="PH_17"/>
    <property type="match status" value="1"/>
</dbReference>
<keyword evidence="7" id="KW-0206">Cytoskeleton</keyword>
<evidence type="ECO:0000256" key="7">
    <source>
        <dbReference type="ARBA" id="ARBA00023212"/>
    </source>
</evidence>
<keyword evidence="6" id="KW-0472">Membrane</keyword>
<evidence type="ECO:0000256" key="4">
    <source>
        <dbReference type="ARBA" id="ARBA00022490"/>
    </source>
</evidence>
<dbReference type="GO" id="GO:0016010">
    <property type="term" value="C:dystrophin-associated glycoprotein complex"/>
    <property type="evidence" value="ECO:0007669"/>
    <property type="project" value="TreeGrafter"/>
</dbReference>
<dbReference type="SUPFAM" id="SSF50156">
    <property type="entry name" value="PDZ domain-like"/>
    <property type="match status" value="1"/>
</dbReference>
<evidence type="ECO:0000256" key="1">
    <source>
        <dbReference type="ARBA" id="ARBA00004170"/>
    </source>
</evidence>
<dbReference type="EMBL" id="CATQJA010002632">
    <property type="protein sequence ID" value="CAJ0574697.1"/>
    <property type="molecule type" value="Genomic_DNA"/>
</dbReference>
<feature type="domain" description="PDZ" evidence="8">
    <location>
        <begin position="61"/>
        <end position="146"/>
    </location>
</feature>
<dbReference type="Gene3D" id="2.30.29.30">
    <property type="entry name" value="Pleckstrin-homology domain (PH domain)/Phosphotyrosine-binding domain (PTB)"/>
    <property type="match status" value="1"/>
</dbReference>
<sequence>MKNKHRNLDVIHHGLVLISDGKGRGRPSRLLLTKDQISIQIPADLVVDEPSVAPEETATRQVVIKKRKDVQGLGLSIRGGDQNSSFPIVISKIFPDMPAEETKQLFVGDAIVEVNGVGVDGKSHDEVVDMLKSDADEVTLGVRHYTSIAPYLKPAVSLQPGRSGSALDKLYEPNTWKSAMKAHSDLGLYEKKPDGKTTHHASLGTLDRDDGKWRTISTIPLPMAYITRFLWGTDNLRQNAFELRAVDGTSSGIIHCEDNKALDQWLIKIHHHINHLNQKSIKMSNKYLHQSEQISHIGWVNERIPEDLAADPKQRWEPRFLILKGGDICLFETPPLNSDDLGKCLNLYKCYDVAVKQIPDDMRKLDKRDNCIWIETSMGADARHYLAFEFPQMLEQFEATYYRCVHATINALQTRTFACSYEGRPSGLVFDIKQGISLYDIPTKSYAWQYRFRDLHSSSDDGKVLVQLVFNDPRSLDPSKLETKDMECEEVLAVVYNLHAFLIAKIVASDPDFLKQNPLALAQDTFLIGDIISDRPNRYLKFVSHNFNEKPGPLTLKKDAKLLKEKNGIVQYDLTSHGWDGQKLSAVKVKVEIPNAVPGKLYKDIVVDDIFWEDRHWAEVVGSKSGVQEFVVMDGGLLFQYNKTAPEFTATFSEVVLPDGCRCGVFAEKYNESVPNYLHYANYWFEDEQPKECANVACGWSIVAARYEDRPIKFSFKGNIEPEDTVYMRSAKGINLMPITPQLQSFNITVPGKIDLFFKSGPNPRGNRKLAINYEFENTYY</sequence>
<evidence type="ECO:0000313" key="9">
    <source>
        <dbReference type="EMBL" id="CAJ0574697.1"/>
    </source>
</evidence>
<dbReference type="SMART" id="SM00228">
    <property type="entry name" value="PDZ"/>
    <property type="match status" value="1"/>
</dbReference>
<evidence type="ECO:0000313" key="10">
    <source>
        <dbReference type="Proteomes" id="UP001177023"/>
    </source>
</evidence>
<dbReference type="PANTHER" id="PTHR10554">
    <property type="entry name" value="SYNTROPHIN"/>
    <property type="match status" value="1"/>
</dbReference>
<dbReference type="GO" id="GO:0005856">
    <property type="term" value="C:cytoskeleton"/>
    <property type="evidence" value="ECO:0007669"/>
    <property type="project" value="UniProtKB-SubCell"/>
</dbReference>
<organism evidence="9 10">
    <name type="scientific">Mesorhabditis spiculigera</name>
    <dbReference type="NCBI Taxonomy" id="96644"/>
    <lineage>
        <taxon>Eukaryota</taxon>
        <taxon>Metazoa</taxon>
        <taxon>Ecdysozoa</taxon>
        <taxon>Nematoda</taxon>
        <taxon>Chromadorea</taxon>
        <taxon>Rhabditida</taxon>
        <taxon>Rhabditina</taxon>
        <taxon>Rhabditomorpha</taxon>
        <taxon>Rhabditoidea</taxon>
        <taxon>Rhabditidae</taxon>
        <taxon>Mesorhabditinae</taxon>
        <taxon>Mesorhabditis</taxon>
    </lineage>
</organism>
<comment type="subcellular location">
    <subcellularLocation>
        <location evidence="2">Cytoplasm</location>
        <location evidence="2">Cytoskeleton</location>
    </subcellularLocation>
    <subcellularLocation>
        <location evidence="1">Membrane</location>
        <topology evidence="1">Peripheral membrane protein</topology>
    </subcellularLocation>
</comment>
<accession>A0AA36G6N4</accession>
<evidence type="ECO:0000256" key="3">
    <source>
        <dbReference type="ARBA" id="ARBA00010798"/>
    </source>
</evidence>
<dbReference type="GO" id="GO:0005198">
    <property type="term" value="F:structural molecule activity"/>
    <property type="evidence" value="ECO:0007669"/>
    <property type="project" value="InterPro"/>
</dbReference>
<evidence type="ECO:0000256" key="2">
    <source>
        <dbReference type="ARBA" id="ARBA00004245"/>
    </source>
</evidence>
<protein>
    <recommendedName>
        <fullName evidence="8">PDZ domain-containing protein</fullName>
    </recommendedName>
</protein>
<dbReference type="Pfam" id="PF23012">
    <property type="entry name" value="Syntrophin_4th"/>
    <property type="match status" value="1"/>
</dbReference>
<dbReference type="AlphaFoldDB" id="A0AA36G6N4"/>
<comment type="caution">
    <text evidence="9">The sequence shown here is derived from an EMBL/GenBank/DDBJ whole genome shotgun (WGS) entry which is preliminary data.</text>
</comment>